<dbReference type="PANTHER" id="PTHR30204">
    <property type="entry name" value="REDOX-CYCLING DRUG-SENSING TRANSCRIPTIONAL ACTIVATOR SOXR"/>
    <property type="match status" value="1"/>
</dbReference>
<name>A0ABP9C2A8_9ACTN</name>
<dbReference type="PRINTS" id="PR00040">
    <property type="entry name" value="HTHMERR"/>
</dbReference>
<keyword evidence="1" id="KW-0238">DNA-binding</keyword>
<feature type="domain" description="HTH merR-type" evidence="2">
    <location>
        <begin position="1"/>
        <end position="70"/>
    </location>
</feature>
<dbReference type="Proteomes" id="UP001500839">
    <property type="component" value="Unassembled WGS sequence"/>
</dbReference>
<accession>A0ABP9C2A8</accession>
<dbReference type="InterPro" id="IPR009061">
    <property type="entry name" value="DNA-bd_dom_put_sf"/>
</dbReference>
<comment type="caution">
    <text evidence="3">The sequence shown here is derived from an EMBL/GenBank/DDBJ whole genome shotgun (WGS) entry which is preliminary data.</text>
</comment>
<dbReference type="EMBL" id="BAABKQ010000001">
    <property type="protein sequence ID" value="GAA4803943.1"/>
    <property type="molecule type" value="Genomic_DNA"/>
</dbReference>
<reference evidence="4" key="1">
    <citation type="journal article" date="2019" name="Int. J. Syst. Evol. Microbiol.">
        <title>The Global Catalogue of Microorganisms (GCM) 10K type strain sequencing project: providing services to taxonomists for standard genome sequencing and annotation.</title>
        <authorList>
            <consortium name="The Broad Institute Genomics Platform"/>
            <consortium name="The Broad Institute Genome Sequencing Center for Infectious Disease"/>
            <person name="Wu L."/>
            <person name="Ma J."/>
        </authorList>
    </citation>
    <scope>NUCLEOTIDE SEQUENCE [LARGE SCALE GENOMIC DNA]</scope>
    <source>
        <strain evidence="4">JCM 18542</strain>
    </source>
</reference>
<dbReference type="RefSeq" id="WP_200176028.1">
    <property type="nucleotide sequence ID" value="NZ_BAABKQ010000001.1"/>
</dbReference>
<evidence type="ECO:0000313" key="4">
    <source>
        <dbReference type="Proteomes" id="UP001500839"/>
    </source>
</evidence>
<sequence>MQISELSRRSGVAVATVKYYLREGLLPEGARVSATRSEYDDAHLRRLALIRALIGVGGLGVAGAKAVLDEIDDPPESLHEMIGSAYTRLPGAVPGAGAAPEGAADRASLLLRDLGWDAAERECADEVAGLARAIGAIDAAGLELSREDLAAYGRAMGVVAQREVQRTPSESVPAAVRYVVLGTVLVEPLLLVLRRLAHVETSQRLLDAPPP</sequence>
<gene>
    <name evidence="3" type="ORF">GCM10023353_02900</name>
</gene>
<evidence type="ECO:0000313" key="3">
    <source>
        <dbReference type="EMBL" id="GAA4803943.1"/>
    </source>
</evidence>
<dbReference type="SMART" id="SM00422">
    <property type="entry name" value="HTH_MERR"/>
    <property type="match status" value="1"/>
</dbReference>
<keyword evidence="4" id="KW-1185">Reference proteome</keyword>
<dbReference type="Pfam" id="PF13411">
    <property type="entry name" value="MerR_1"/>
    <property type="match status" value="1"/>
</dbReference>
<organism evidence="3 4">
    <name type="scientific">Tomitella cavernea</name>
    <dbReference type="NCBI Taxonomy" id="1387982"/>
    <lineage>
        <taxon>Bacteria</taxon>
        <taxon>Bacillati</taxon>
        <taxon>Actinomycetota</taxon>
        <taxon>Actinomycetes</taxon>
        <taxon>Mycobacteriales</taxon>
        <taxon>Tomitella</taxon>
    </lineage>
</organism>
<dbReference type="PROSITE" id="PS50937">
    <property type="entry name" value="HTH_MERR_2"/>
    <property type="match status" value="1"/>
</dbReference>
<dbReference type="SUPFAM" id="SSF46955">
    <property type="entry name" value="Putative DNA-binding domain"/>
    <property type="match status" value="1"/>
</dbReference>
<dbReference type="InterPro" id="IPR000551">
    <property type="entry name" value="MerR-type_HTH_dom"/>
</dbReference>
<evidence type="ECO:0000256" key="1">
    <source>
        <dbReference type="ARBA" id="ARBA00023125"/>
    </source>
</evidence>
<evidence type="ECO:0000259" key="2">
    <source>
        <dbReference type="PROSITE" id="PS50937"/>
    </source>
</evidence>
<protein>
    <submittedName>
        <fullName evidence="3">MerR family transcriptional regulator</fullName>
    </submittedName>
</protein>
<dbReference type="PANTHER" id="PTHR30204:SF98">
    <property type="entry name" value="HTH-TYPE TRANSCRIPTIONAL REGULATOR ADHR"/>
    <property type="match status" value="1"/>
</dbReference>
<dbReference type="InterPro" id="IPR047057">
    <property type="entry name" value="MerR_fam"/>
</dbReference>
<dbReference type="Gene3D" id="1.10.1660.10">
    <property type="match status" value="1"/>
</dbReference>
<proteinExistence type="predicted"/>